<evidence type="ECO:0000313" key="3">
    <source>
        <dbReference type="Proteomes" id="UP001595712"/>
    </source>
</evidence>
<protein>
    <submittedName>
        <fullName evidence="2">Suppressor of fused domain protein</fullName>
    </submittedName>
</protein>
<dbReference type="InterPro" id="IPR020941">
    <property type="entry name" value="SUFU-like_domain"/>
</dbReference>
<keyword evidence="3" id="KW-1185">Reference proteome</keyword>
<reference evidence="3" key="1">
    <citation type="journal article" date="2019" name="Int. J. Syst. Evol. Microbiol.">
        <title>The Global Catalogue of Microorganisms (GCM) 10K type strain sequencing project: providing services to taxonomists for standard genome sequencing and annotation.</title>
        <authorList>
            <consortium name="The Broad Institute Genomics Platform"/>
            <consortium name="The Broad Institute Genome Sequencing Center for Infectious Disease"/>
            <person name="Wu L."/>
            <person name="Ma J."/>
        </authorList>
    </citation>
    <scope>NUCLEOTIDE SEQUENCE [LARGE SCALE GENOMIC DNA]</scope>
    <source>
        <strain evidence="3">CGMCC 4.7396</strain>
    </source>
</reference>
<comment type="caution">
    <text evidence="2">The sequence shown here is derived from an EMBL/GenBank/DDBJ whole genome shotgun (WGS) entry which is preliminary data.</text>
</comment>
<name>A0ABV7Q2D3_9ACTN</name>
<accession>A0ABV7Q2D3</accession>
<evidence type="ECO:0000313" key="2">
    <source>
        <dbReference type="EMBL" id="MFC3493277.1"/>
    </source>
</evidence>
<organism evidence="2 3">
    <name type="scientific">Glycomyces rhizosphaerae</name>
    <dbReference type="NCBI Taxonomy" id="2054422"/>
    <lineage>
        <taxon>Bacteria</taxon>
        <taxon>Bacillati</taxon>
        <taxon>Actinomycetota</taxon>
        <taxon>Actinomycetes</taxon>
        <taxon>Glycomycetales</taxon>
        <taxon>Glycomycetaceae</taxon>
        <taxon>Glycomyces</taxon>
    </lineage>
</organism>
<dbReference type="EMBL" id="JBHRWO010000010">
    <property type="protein sequence ID" value="MFC3493277.1"/>
    <property type="molecule type" value="Genomic_DNA"/>
</dbReference>
<feature type="domain" description="Suppressor of fused-like" evidence="1">
    <location>
        <begin position="36"/>
        <end position="193"/>
    </location>
</feature>
<gene>
    <name evidence="2" type="ORF">ACFO8M_12360</name>
</gene>
<proteinExistence type="predicted"/>
<dbReference type="Pfam" id="PF05076">
    <property type="entry name" value="SUFU"/>
    <property type="match status" value="1"/>
</dbReference>
<sequence length="196" mass="21480">MADRHDVDDRLAFAIADAVGGRTPDGMVRHSDGTGAKHIDLVRYNNVPFRGGVTFGTLGLSTFSIGGQTADTGPDLRVELVGATYARFRTYDNVLATCAFSVMDGAPVMPGQIYEGAVEPYFPGFELKHVLFTEPYLWDDAFTLVELGDTTVVWLQPVPITQRELDFAVAVGTDALIERFEEERIDAADMDRESVI</sequence>
<dbReference type="Proteomes" id="UP001595712">
    <property type="component" value="Unassembled WGS sequence"/>
</dbReference>
<dbReference type="RefSeq" id="WP_387975356.1">
    <property type="nucleotide sequence ID" value="NZ_JBHRWO010000010.1"/>
</dbReference>
<evidence type="ECO:0000259" key="1">
    <source>
        <dbReference type="Pfam" id="PF05076"/>
    </source>
</evidence>